<reference evidence="3" key="2">
    <citation type="submission" date="2021-08" db="EMBL/GenBank/DDBJ databases">
        <authorList>
            <person name="Tani A."/>
            <person name="Ola A."/>
            <person name="Ogura Y."/>
            <person name="Katsura K."/>
            <person name="Hayashi T."/>
        </authorList>
    </citation>
    <scope>NUCLEOTIDE SEQUENCE</scope>
    <source>
        <strain evidence="3">DSM 19015</strain>
    </source>
</reference>
<feature type="transmembrane region" description="Helical" evidence="2">
    <location>
        <begin position="279"/>
        <end position="300"/>
    </location>
</feature>
<evidence type="ECO:0000256" key="2">
    <source>
        <dbReference type="SAM" id="Phobius"/>
    </source>
</evidence>
<accession>A0ABQ4S2R8</accession>
<evidence type="ECO:0000313" key="3">
    <source>
        <dbReference type="EMBL" id="GJD96108.1"/>
    </source>
</evidence>
<keyword evidence="2" id="KW-1133">Transmembrane helix</keyword>
<feature type="compositionally biased region" description="Basic and acidic residues" evidence="1">
    <location>
        <begin position="13"/>
        <end position="22"/>
    </location>
</feature>
<keyword evidence="2" id="KW-0472">Membrane</keyword>
<protein>
    <recommendedName>
        <fullName evidence="5">PhnA-like protein</fullName>
    </recommendedName>
</protein>
<evidence type="ECO:0008006" key="5">
    <source>
        <dbReference type="Google" id="ProtNLM"/>
    </source>
</evidence>
<keyword evidence="2" id="KW-0812">Transmembrane</keyword>
<comment type="caution">
    <text evidence="3">The sequence shown here is derived from an EMBL/GenBank/DDBJ whole genome shotgun (WGS) entry which is preliminary data.</text>
</comment>
<proteinExistence type="predicted"/>
<evidence type="ECO:0000313" key="4">
    <source>
        <dbReference type="Proteomes" id="UP001055125"/>
    </source>
</evidence>
<dbReference type="Proteomes" id="UP001055125">
    <property type="component" value="Unassembled WGS sequence"/>
</dbReference>
<feature type="transmembrane region" description="Helical" evidence="2">
    <location>
        <begin position="43"/>
        <end position="70"/>
    </location>
</feature>
<feature type="region of interest" description="Disordered" evidence="1">
    <location>
        <begin position="1"/>
        <end position="28"/>
    </location>
</feature>
<sequence>MTAKMSPPLPDTPRNHGDHDAPHMSPVTPAEDMRSIMLNKVSWGAVLAGAVVALVIQLLLNLLGIGIGAASLDAGGGDNPAASSFSMGAGIWWTLSGIAASFAGAYAAGRLSGKPKEGTAAWHGLTSWAVTTLVIFYLLTSTVGGILGGALNSLGSVAGGLGRTAGGAAQTAAQAAAPSLTKINDPFGSIEQSVRGAASGQDPAAAKDAAVAAIRAAFTGDQAQAEAARTRAAEALAKAQNIPADQAKAQVVQYEQQYKQTVDTAKQQALQAAEATRKAVSTAALFGFLALVLGAVASWFGGRMGAIEPTVTATVSSFSSTQRRA</sequence>
<reference evidence="3" key="1">
    <citation type="journal article" date="2021" name="Front. Microbiol.">
        <title>Comprehensive Comparative Genomics and Phenotyping of Methylobacterium Species.</title>
        <authorList>
            <person name="Alessa O."/>
            <person name="Ogura Y."/>
            <person name="Fujitani Y."/>
            <person name="Takami H."/>
            <person name="Hayashi T."/>
            <person name="Sahin N."/>
            <person name="Tani A."/>
        </authorList>
    </citation>
    <scope>NUCLEOTIDE SEQUENCE</scope>
    <source>
        <strain evidence="3">DSM 19015</strain>
    </source>
</reference>
<dbReference type="EMBL" id="BPQP01000055">
    <property type="protein sequence ID" value="GJD96108.1"/>
    <property type="molecule type" value="Genomic_DNA"/>
</dbReference>
<name>A0ABQ4S2R8_9HYPH</name>
<keyword evidence="4" id="KW-1185">Reference proteome</keyword>
<organism evidence="3 4">
    <name type="scientific">Methylobacterium iners</name>
    <dbReference type="NCBI Taxonomy" id="418707"/>
    <lineage>
        <taxon>Bacteria</taxon>
        <taxon>Pseudomonadati</taxon>
        <taxon>Pseudomonadota</taxon>
        <taxon>Alphaproteobacteria</taxon>
        <taxon>Hyphomicrobiales</taxon>
        <taxon>Methylobacteriaceae</taxon>
        <taxon>Methylobacterium</taxon>
    </lineage>
</organism>
<feature type="transmembrane region" description="Helical" evidence="2">
    <location>
        <begin position="120"/>
        <end position="139"/>
    </location>
</feature>
<evidence type="ECO:0000256" key="1">
    <source>
        <dbReference type="SAM" id="MobiDB-lite"/>
    </source>
</evidence>
<gene>
    <name evidence="3" type="ORF">OCOJLMKI_3326</name>
</gene>
<feature type="transmembrane region" description="Helical" evidence="2">
    <location>
        <begin position="90"/>
        <end position="108"/>
    </location>
</feature>